<evidence type="ECO:0000313" key="3">
    <source>
        <dbReference type="Proteomes" id="UP000076532"/>
    </source>
</evidence>
<sequence length="166" mass="18653">HRIATSENGWTSDFIGAEWFKTIFIPNAKARNTSGQPILLIYDGHGSHTANEMREIALQEGIHLFCLPPHTSHKLQPLDVGVFGPTQNAWQRRCEDVLAATGEGIQLRDVVKEYMLARNEAFKPETILQAWRRSGIRPIDPGFFTDIDYAPSHYTSTIAHLPASFP</sequence>
<dbReference type="Pfam" id="PF03184">
    <property type="entry name" value="DDE_1"/>
    <property type="match status" value="1"/>
</dbReference>
<dbReference type="InterPro" id="IPR050863">
    <property type="entry name" value="CenT-Element_Derived"/>
</dbReference>
<feature type="non-terminal residue" evidence="2">
    <location>
        <position position="1"/>
    </location>
</feature>
<organism evidence="2 3">
    <name type="scientific">Athelia psychrophila</name>
    <dbReference type="NCBI Taxonomy" id="1759441"/>
    <lineage>
        <taxon>Eukaryota</taxon>
        <taxon>Fungi</taxon>
        <taxon>Dikarya</taxon>
        <taxon>Basidiomycota</taxon>
        <taxon>Agaricomycotina</taxon>
        <taxon>Agaricomycetes</taxon>
        <taxon>Agaricomycetidae</taxon>
        <taxon>Atheliales</taxon>
        <taxon>Atheliaceae</taxon>
        <taxon>Athelia</taxon>
    </lineage>
</organism>
<feature type="domain" description="DDE-1" evidence="1">
    <location>
        <begin position="4"/>
        <end position="131"/>
    </location>
</feature>
<dbReference type="AlphaFoldDB" id="A0A166BMU4"/>
<dbReference type="PANTHER" id="PTHR19303:SF74">
    <property type="entry name" value="POGO TRANSPOSABLE ELEMENT WITH KRAB DOMAIN"/>
    <property type="match status" value="1"/>
</dbReference>
<keyword evidence="3" id="KW-1185">Reference proteome</keyword>
<dbReference type="GO" id="GO:0005634">
    <property type="term" value="C:nucleus"/>
    <property type="evidence" value="ECO:0007669"/>
    <property type="project" value="TreeGrafter"/>
</dbReference>
<feature type="non-terminal residue" evidence="2">
    <location>
        <position position="166"/>
    </location>
</feature>
<dbReference type="InterPro" id="IPR036397">
    <property type="entry name" value="RNaseH_sf"/>
</dbReference>
<evidence type="ECO:0000259" key="1">
    <source>
        <dbReference type="Pfam" id="PF03184"/>
    </source>
</evidence>
<name>A0A166BMU4_9AGAM</name>
<gene>
    <name evidence="2" type="ORF">FIBSPDRAFT_696808</name>
</gene>
<dbReference type="OrthoDB" id="3064354at2759"/>
<evidence type="ECO:0000313" key="2">
    <source>
        <dbReference type="EMBL" id="KZP12807.1"/>
    </source>
</evidence>
<dbReference type="STRING" id="436010.A0A166BMU4"/>
<accession>A0A166BMU4</accession>
<protein>
    <submittedName>
        <fullName evidence="2">DDE-domain-containing protein</fullName>
    </submittedName>
</protein>
<dbReference type="Proteomes" id="UP000076532">
    <property type="component" value="Unassembled WGS sequence"/>
</dbReference>
<dbReference type="GO" id="GO:0003677">
    <property type="term" value="F:DNA binding"/>
    <property type="evidence" value="ECO:0007669"/>
    <property type="project" value="TreeGrafter"/>
</dbReference>
<dbReference type="PANTHER" id="PTHR19303">
    <property type="entry name" value="TRANSPOSON"/>
    <property type="match status" value="1"/>
</dbReference>
<reference evidence="2 3" key="1">
    <citation type="journal article" date="2016" name="Mol. Biol. Evol.">
        <title>Comparative Genomics of Early-Diverging Mushroom-Forming Fungi Provides Insights into the Origins of Lignocellulose Decay Capabilities.</title>
        <authorList>
            <person name="Nagy L.G."/>
            <person name="Riley R."/>
            <person name="Tritt A."/>
            <person name="Adam C."/>
            <person name="Daum C."/>
            <person name="Floudas D."/>
            <person name="Sun H."/>
            <person name="Yadav J.S."/>
            <person name="Pangilinan J."/>
            <person name="Larsson K.H."/>
            <person name="Matsuura K."/>
            <person name="Barry K."/>
            <person name="Labutti K."/>
            <person name="Kuo R."/>
            <person name="Ohm R.A."/>
            <person name="Bhattacharya S.S."/>
            <person name="Shirouzu T."/>
            <person name="Yoshinaga Y."/>
            <person name="Martin F.M."/>
            <person name="Grigoriev I.V."/>
            <person name="Hibbett D.S."/>
        </authorList>
    </citation>
    <scope>NUCLEOTIDE SEQUENCE [LARGE SCALE GENOMIC DNA]</scope>
    <source>
        <strain evidence="2 3">CBS 109695</strain>
    </source>
</reference>
<dbReference type="InterPro" id="IPR004875">
    <property type="entry name" value="DDE_SF_endonuclease_dom"/>
</dbReference>
<dbReference type="Gene3D" id="3.30.420.10">
    <property type="entry name" value="Ribonuclease H-like superfamily/Ribonuclease H"/>
    <property type="match status" value="1"/>
</dbReference>
<proteinExistence type="predicted"/>
<dbReference type="EMBL" id="KV417642">
    <property type="protein sequence ID" value="KZP12807.1"/>
    <property type="molecule type" value="Genomic_DNA"/>
</dbReference>